<dbReference type="FunCoup" id="E3NER8">
    <property type="interactions" value="30"/>
</dbReference>
<sequence>MAKQNDNVNPGNNEEGSPPTKRRKIEELLEKQKNLEKSHLEMGEKLRLAEEEIKKISQELEEDTVEEKLTEETTSGLQNSVTSPEVFDENTAQTLARSGKCFVLKHVFTDVPDMNHGECYYGKEEEHFGVAWLDFKQKTKKKYINFRQAYLWKQDNKLNLYLECVKLLSGEKWLISSNAVFKLASKNGKFQSELISGTHGNADGNTKFVSYGASEFIEWNRVKEDFLEDGKLTVEIHVEIEKMIGIYKNDLISFDDEMKPFSDVVLVVNEKKFFVSKLHLAGLSPYFNSLLMGNFQESMKSEIKLTGIDADDFQNYLEVLYGEQSIDECTVEGILVVADMYDTPTVIRKCEGFLVKEAEKTLKKMLEMSIRYNLEALKKKCLGKINSIADIKSVVPGHIHDMDASIMATLL</sequence>
<dbReference type="SMART" id="SM00225">
    <property type="entry name" value="BTB"/>
    <property type="match status" value="1"/>
</dbReference>
<dbReference type="SUPFAM" id="SSF49599">
    <property type="entry name" value="TRAF domain-like"/>
    <property type="match status" value="1"/>
</dbReference>
<dbReference type="Pfam" id="PF00917">
    <property type="entry name" value="MATH"/>
    <property type="match status" value="1"/>
</dbReference>
<accession>E3NER8</accession>
<dbReference type="InterPro" id="IPR002083">
    <property type="entry name" value="MATH/TRAF_dom"/>
</dbReference>
<gene>
    <name evidence="3" type="ORF">CRE_10637</name>
</gene>
<evidence type="ECO:0000313" key="4">
    <source>
        <dbReference type="Proteomes" id="UP000008281"/>
    </source>
</evidence>
<dbReference type="HOGENOM" id="CLU_051249_3_0_1"/>
<evidence type="ECO:0000259" key="2">
    <source>
        <dbReference type="PROSITE" id="PS50097"/>
    </source>
</evidence>
<dbReference type="AlphaFoldDB" id="E3NER8"/>
<dbReference type="PROSITE" id="PS50097">
    <property type="entry name" value="BTB"/>
    <property type="match status" value="1"/>
</dbReference>
<feature type="region of interest" description="Disordered" evidence="1">
    <location>
        <begin position="1"/>
        <end position="23"/>
    </location>
</feature>
<feature type="domain" description="BTB" evidence="2">
    <location>
        <begin position="262"/>
        <end position="321"/>
    </location>
</feature>
<dbReference type="eggNOG" id="ENOG502RXUT">
    <property type="taxonomic scope" value="Eukaryota"/>
</dbReference>
<protein>
    <recommendedName>
        <fullName evidence="2">BTB domain-containing protein</fullName>
    </recommendedName>
</protein>
<proteinExistence type="predicted"/>
<evidence type="ECO:0000256" key="1">
    <source>
        <dbReference type="SAM" id="MobiDB-lite"/>
    </source>
</evidence>
<organism evidence="4">
    <name type="scientific">Caenorhabditis remanei</name>
    <name type="common">Caenorhabditis vulgaris</name>
    <dbReference type="NCBI Taxonomy" id="31234"/>
    <lineage>
        <taxon>Eukaryota</taxon>
        <taxon>Metazoa</taxon>
        <taxon>Ecdysozoa</taxon>
        <taxon>Nematoda</taxon>
        <taxon>Chromadorea</taxon>
        <taxon>Rhabditida</taxon>
        <taxon>Rhabditina</taxon>
        <taxon>Rhabditomorpha</taxon>
        <taxon>Rhabditoidea</taxon>
        <taxon>Rhabditidae</taxon>
        <taxon>Peloderinae</taxon>
        <taxon>Caenorhabditis</taxon>
    </lineage>
</organism>
<keyword evidence="4" id="KW-1185">Reference proteome</keyword>
<evidence type="ECO:0000313" key="3">
    <source>
        <dbReference type="EMBL" id="EFO94756.1"/>
    </source>
</evidence>
<dbReference type="InterPro" id="IPR011333">
    <property type="entry name" value="SKP1/BTB/POZ_sf"/>
</dbReference>
<dbReference type="Gene3D" id="3.30.710.10">
    <property type="entry name" value="Potassium Channel Kv1.1, Chain A"/>
    <property type="match status" value="1"/>
</dbReference>
<dbReference type="InterPro" id="IPR000210">
    <property type="entry name" value="BTB/POZ_dom"/>
</dbReference>
<dbReference type="Pfam" id="PF00651">
    <property type="entry name" value="BTB"/>
    <property type="match status" value="1"/>
</dbReference>
<name>E3NER8_CAERE</name>
<dbReference type="SUPFAM" id="SSF54695">
    <property type="entry name" value="POZ domain"/>
    <property type="match status" value="1"/>
</dbReference>
<dbReference type="Gene3D" id="2.60.210.10">
    <property type="entry name" value="Apoptosis, Tumor Necrosis Factor Receptor Associated Protein 2, Chain A"/>
    <property type="match status" value="1"/>
</dbReference>
<feature type="region of interest" description="Disordered" evidence="1">
    <location>
        <begin position="60"/>
        <end position="81"/>
    </location>
</feature>
<dbReference type="PANTHER" id="PTHR22743:SF165">
    <property type="entry name" value="BTB AND MATH DOMAIN CONTAINING-RELATED"/>
    <property type="match status" value="1"/>
</dbReference>
<dbReference type="Proteomes" id="UP000008281">
    <property type="component" value="Unassembled WGS sequence"/>
</dbReference>
<dbReference type="CDD" id="cd18186">
    <property type="entry name" value="BTB_POZ_ZBTB_KLHL-like"/>
    <property type="match status" value="1"/>
</dbReference>
<dbReference type="OrthoDB" id="6359816at2759"/>
<feature type="compositionally biased region" description="Polar residues" evidence="1">
    <location>
        <begin position="1"/>
        <end position="15"/>
    </location>
</feature>
<dbReference type="PANTHER" id="PTHR22743">
    <property type="entry name" value="MEPRIN/TRAF-LIKE MATH FAMILY-C.ELEGANS"/>
    <property type="match status" value="1"/>
</dbReference>
<dbReference type="EMBL" id="DS268626">
    <property type="protein sequence ID" value="EFO94756.1"/>
    <property type="molecule type" value="Genomic_DNA"/>
</dbReference>
<dbReference type="CDD" id="cd00121">
    <property type="entry name" value="MATH"/>
    <property type="match status" value="1"/>
</dbReference>
<dbReference type="InParanoid" id="E3NER8"/>
<dbReference type="InterPro" id="IPR052664">
    <property type="entry name" value="BTB-MATH_domain_protein"/>
</dbReference>
<dbReference type="SMART" id="SM00061">
    <property type="entry name" value="MATH"/>
    <property type="match status" value="1"/>
</dbReference>
<reference evidence="3" key="1">
    <citation type="submission" date="2007-07" db="EMBL/GenBank/DDBJ databases">
        <title>PCAP assembly of the Caenorhabditis remanei genome.</title>
        <authorList>
            <consortium name="The Caenorhabditis remanei Sequencing Consortium"/>
            <person name="Wilson R.K."/>
        </authorList>
    </citation>
    <scope>NUCLEOTIDE SEQUENCE [LARGE SCALE GENOMIC DNA]</scope>
    <source>
        <strain evidence="3">PB4641</strain>
    </source>
</reference>
<dbReference type="InterPro" id="IPR008974">
    <property type="entry name" value="TRAF-like"/>
</dbReference>
<dbReference type="STRING" id="31234.E3NER8"/>